<dbReference type="PANTHER" id="PTHR13817">
    <property type="entry name" value="TITIN"/>
    <property type="match status" value="1"/>
</dbReference>
<accession>A0ABM9CLZ4</accession>
<organism evidence="7 8">
    <name type="scientific">Paenibacillus allorhizoplanae</name>
    <dbReference type="NCBI Taxonomy" id="2905648"/>
    <lineage>
        <taxon>Bacteria</taxon>
        <taxon>Bacillati</taxon>
        <taxon>Bacillota</taxon>
        <taxon>Bacilli</taxon>
        <taxon>Bacillales</taxon>
        <taxon>Paenibacillaceae</taxon>
        <taxon>Paenibacillus</taxon>
    </lineage>
</organism>
<dbReference type="InterPro" id="IPR050964">
    <property type="entry name" value="Striated_Muscle_Regulatory"/>
</dbReference>
<dbReference type="Pfam" id="PF14592">
    <property type="entry name" value="Chondroitinas_B"/>
    <property type="match status" value="1"/>
</dbReference>
<dbReference type="SUPFAM" id="SSF51126">
    <property type="entry name" value="Pectin lyase-like"/>
    <property type="match status" value="1"/>
</dbReference>
<dbReference type="PROSITE" id="PS50853">
    <property type="entry name" value="FN3"/>
    <property type="match status" value="2"/>
</dbReference>
<evidence type="ECO:0000256" key="4">
    <source>
        <dbReference type="ARBA" id="ARBA00022737"/>
    </source>
</evidence>
<feature type="signal peptide" evidence="5">
    <location>
        <begin position="1"/>
        <end position="22"/>
    </location>
</feature>
<dbReference type="InterPro" id="IPR039513">
    <property type="entry name" value="PL-6"/>
</dbReference>
<dbReference type="Pfam" id="PF00041">
    <property type="entry name" value="fn3"/>
    <property type="match status" value="2"/>
</dbReference>
<dbReference type="RefSeq" id="WP_236290615.1">
    <property type="nucleotide sequence ID" value="NZ_CAKMMW010000015.1"/>
</dbReference>
<keyword evidence="4" id="KW-0677">Repeat</keyword>
<feature type="domain" description="Fibronectin type-III" evidence="6">
    <location>
        <begin position="499"/>
        <end position="588"/>
    </location>
</feature>
<keyword evidence="3 5" id="KW-0732">Signal</keyword>
<reference evidence="7" key="1">
    <citation type="submission" date="2022-01" db="EMBL/GenBank/DDBJ databases">
        <authorList>
            <person name="Criscuolo A."/>
        </authorList>
    </citation>
    <scope>NUCLEOTIDE SEQUENCE</scope>
    <source>
        <strain evidence="7">CIP111891</strain>
    </source>
</reference>
<feature type="domain" description="Fibronectin type-III" evidence="6">
    <location>
        <begin position="1094"/>
        <end position="1180"/>
    </location>
</feature>
<name>A0ABM9CLZ4_9BACL</name>
<dbReference type="Proteomes" id="UP000838821">
    <property type="component" value="Unassembled WGS sequence"/>
</dbReference>
<evidence type="ECO:0000256" key="1">
    <source>
        <dbReference type="ARBA" id="ARBA00004613"/>
    </source>
</evidence>
<keyword evidence="8" id="KW-1185">Reference proteome</keyword>
<comment type="caution">
    <text evidence="7">The sequence shown here is derived from an EMBL/GenBank/DDBJ whole genome shotgun (WGS) entry which is preliminary data.</text>
</comment>
<sequence length="1433" mass="151227">MLSVLLLLSLCLAIIPTPAASAAGLPLSEDFENYGNATTGYTSPVGSTSTSTQPWKAVVGGSTNWSMDEEAASGGATQNHFLKQTDATTGVTYVVTNDQWSAATPGITNSEITLSGKLKVTGANSTYAGLVARYSGSGTTATYYRFTMKKNSSSYQFYLEKVTGNTKISVPQTAGTPNASGVSVTNTTLSTSFDSLGYLPVKLQVIQNTDDSLTLQGYYGSTLILSGTDTTPYTSGQVGVYSYAGATAFDDIQVELKTAKEDFESYGNATSGYTSPVGSASTIAQPWKIVVGGSTSWQMGEEAASVGLNHFLKQTDTTTGVTYVLTNDQWGATTPAIQTGDLTLTGKLKVTGANSTYAGLVARYSGSGATATYYRFTMKKNSTSYQFYLEKVTGSSKISVPQTAGTPNASGVSITNTTLSTSFDSLGYLPMKLQSTQNTDGSLKLEGFYGSTLILSGTDTTPYTSGQVGLYSYAGATAFDDVTATATSGSTSSPTVPSAPTNVTTSLPSTGAVNVAWTASATATGYNVKMASSGSGPFTTVNSSPISTTNYTVTGLTIGHTYYFVVSAVNTAGEGSNSTPAISAVPQTIANSPVSVSNSTQLTQAINAANPGAVIELENGNYASFSITGKHGDASSPIVIKAKNKGMAVFNAGPIKFTDSSYITIQDMTFVMDSTASNWIRITGCNHMRITNNYFHSPSSATDATKSSWVYIDGWNSHHNQVDHNLMENKKDRGKFILFDGNRDTVAGTYEITQYDVVEYNIFRNTLPRQENESEGIRLGVTDLVHLNAYATIQYNIFDHVDSDPEYVSVKSGGNVIRYNYFIESLGEVSLRSGNGSSVYGNMFIGNGREVLPTNPDSRTLGTGGVRVYGQNHKVYNNYFQGLTGTEWDATIALTTGDNDNLTQPIPSNNHYIAKNVMIANNTLVDNKSGIELGFVRYGMAPQNITFANNVVVGGQQELIKIMTSIPGLSWSGNIMFPQHGVPLITGNSAALAESEVKVAYPMMKEAVLNLSQTDYAWLWTSSEYSRLRSIPYKKLAANSPTINSSVGNYGSGGALSFVTEDVEHEARAGVPDVGADEYTSDLLTDLTAPSWSSGTPLSLGVVTPRQVTLNWPAANDDTNIVGYRIYRNDVLYDTTFANATSYTATELLPGTSYTFKVEAIDQANRTTVSNTITATTPAMTGITISGVPASIALGGGVKQLLVTAHFADSSTEDATAAGSVFTSSLASVVSISSSGGITGVGLGSATVSASYNGFTSSALTITVQTPSQTTKVVDADTYVDSVTSTNANTNYSTTTTMLIQTDGGKQAGYMKVAMPTLTGAIDTVHLRLYVASAQAGADLLLHGIASDSWDPTLITAANQPARAFTDVDAGDIPVTAGSYVTFDVTKYVQTQSDGTLSFRLTMVSDDNPATVYTREYTDSNKAPTLIFTTITP</sequence>
<feature type="chain" id="PRO_5046964640" description="Fibronectin type-III domain-containing protein" evidence="5">
    <location>
        <begin position="23"/>
        <end position="1433"/>
    </location>
</feature>
<comment type="subcellular location">
    <subcellularLocation>
        <location evidence="1">Secreted</location>
    </subcellularLocation>
</comment>
<dbReference type="EMBL" id="CAKMMW010000015">
    <property type="protein sequence ID" value="CAH1216734.1"/>
    <property type="molecule type" value="Genomic_DNA"/>
</dbReference>
<dbReference type="InterPro" id="IPR012334">
    <property type="entry name" value="Pectin_lyas_fold"/>
</dbReference>
<evidence type="ECO:0000256" key="3">
    <source>
        <dbReference type="ARBA" id="ARBA00022729"/>
    </source>
</evidence>
<dbReference type="InterPro" id="IPR003961">
    <property type="entry name" value="FN3_dom"/>
</dbReference>
<evidence type="ECO:0000313" key="8">
    <source>
        <dbReference type="Proteomes" id="UP000838821"/>
    </source>
</evidence>
<gene>
    <name evidence="7" type="ORF">PAECIP111891_04458</name>
</gene>
<dbReference type="Gene3D" id="2.60.40.10">
    <property type="entry name" value="Immunoglobulins"/>
    <property type="match status" value="2"/>
</dbReference>
<evidence type="ECO:0000256" key="5">
    <source>
        <dbReference type="SAM" id="SignalP"/>
    </source>
</evidence>
<dbReference type="InterPro" id="IPR003343">
    <property type="entry name" value="Big_2"/>
</dbReference>
<evidence type="ECO:0000256" key="2">
    <source>
        <dbReference type="ARBA" id="ARBA00022525"/>
    </source>
</evidence>
<evidence type="ECO:0000313" key="7">
    <source>
        <dbReference type="EMBL" id="CAH1216734.1"/>
    </source>
</evidence>
<dbReference type="InterPro" id="IPR011050">
    <property type="entry name" value="Pectin_lyase_fold/virulence"/>
</dbReference>
<evidence type="ECO:0000259" key="6">
    <source>
        <dbReference type="PROSITE" id="PS50853"/>
    </source>
</evidence>
<dbReference type="InterPro" id="IPR036116">
    <property type="entry name" value="FN3_sf"/>
</dbReference>
<dbReference type="SMART" id="SM00060">
    <property type="entry name" value="FN3"/>
    <property type="match status" value="2"/>
</dbReference>
<dbReference type="Pfam" id="PF24517">
    <property type="entry name" value="CBM96"/>
    <property type="match status" value="1"/>
</dbReference>
<dbReference type="CDD" id="cd14251">
    <property type="entry name" value="PL-6"/>
    <property type="match status" value="1"/>
</dbReference>
<dbReference type="InterPro" id="IPR013783">
    <property type="entry name" value="Ig-like_fold"/>
</dbReference>
<dbReference type="SUPFAM" id="SSF49265">
    <property type="entry name" value="Fibronectin type III"/>
    <property type="match status" value="2"/>
</dbReference>
<dbReference type="CDD" id="cd00063">
    <property type="entry name" value="FN3"/>
    <property type="match status" value="2"/>
</dbReference>
<proteinExistence type="predicted"/>
<dbReference type="Gene3D" id="2.160.20.10">
    <property type="entry name" value="Single-stranded right-handed beta-helix, Pectin lyase-like"/>
    <property type="match status" value="1"/>
</dbReference>
<dbReference type="SMART" id="SM00635">
    <property type="entry name" value="BID_2"/>
    <property type="match status" value="1"/>
</dbReference>
<protein>
    <recommendedName>
        <fullName evidence="6">Fibronectin type-III domain-containing protein</fullName>
    </recommendedName>
</protein>
<dbReference type="PANTHER" id="PTHR13817:SF166">
    <property type="entry name" value="NEURONAL IGCAM-RELATED"/>
    <property type="match status" value="1"/>
</dbReference>
<keyword evidence="2" id="KW-0964">Secreted</keyword>
<dbReference type="Gene3D" id="2.60.120.560">
    <property type="entry name" value="Exo-inulinase, domain 1"/>
    <property type="match status" value="2"/>
</dbReference>
<dbReference type="InterPro" id="IPR055372">
    <property type="entry name" value="CBM96"/>
</dbReference>